<comment type="caution">
    <text evidence="1">The sequence shown here is derived from an EMBL/GenBank/DDBJ whole genome shotgun (WGS) entry which is preliminary data.</text>
</comment>
<organism evidence="1 2">
    <name type="scientific">Gonium pectorale</name>
    <name type="common">Green alga</name>
    <dbReference type="NCBI Taxonomy" id="33097"/>
    <lineage>
        <taxon>Eukaryota</taxon>
        <taxon>Viridiplantae</taxon>
        <taxon>Chlorophyta</taxon>
        <taxon>core chlorophytes</taxon>
        <taxon>Chlorophyceae</taxon>
        <taxon>CS clade</taxon>
        <taxon>Chlamydomonadales</taxon>
        <taxon>Volvocaceae</taxon>
        <taxon>Gonium</taxon>
    </lineage>
</organism>
<dbReference type="AlphaFoldDB" id="A0A150G499"/>
<dbReference type="EMBL" id="LSYV01000074">
    <property type="protein sequence ID" value="KXZ44120.1"/>
    <property type="molecule type" value="Genomic_DNA"/>
</dbReference>
<keyword evidence="2" id="KW-1185">Reference proteome</keyword>
<evidence type="ECO:0000313" key="1">
    <source>
        <dbReference type="EMBL" id="KXZ44120.1"/>
    </source>
</evidence>
<accession>A0A150G499</accession>
<reference evidence="2" key="1">
    <citation type="journal article" date="2016" name="Nat. Commun.">
        <title>The Gonium pectorale genome demonstrates co-option of cell cycle regulation during the evolution of multicellularity.</title>
        <authorList>
            <person name="Hanschen E.R."/>
            <person name="Marriage T.N."/>
            <person name="Ferris P.J."/>
            <person name="Hamaji T."/>
            <person name="Toyoda A."/>
            <person name="Fujiyama A."/>
            <person name="Neme R."/>
            <person name="Noguchi H."/>
            <person name="Minakuchi Y."/>
            <person name="Suzuki M."/>
            <person name="Kawai-Toyooka H."/>
            <person name="Smith D.R."/>
            <person name="Sparks H."/>
            <person name="Anderson J."/>
            <person name="Bakaric R."/>
            <person name="Luria V."/>
            <person name="Karger A."/>
            <person name="Kirschner M.W."/>
            <person name="Durand P.M."/>
            <person name="Michod R.E."/>
            <person name="Nozaki H."/>
            <person name="Olson B.J."/>
        </authorList>
    </citation>
    <scope>NUCLEOTIDE SEQUENCE [LARGE SCALE GENOMIC DNA]</scope>
    <source>
        <strain evidence="2">NIES-2863</strain>
    </source>
</reference>
<evidence type="ECO:0000313" key="2">
    <source>
        <dbReference type="Proteomes" id="UP000075714"/>
    </source>
</evidence>
<name>A0A150G499_GONPE</name>
<gene>
    <name evidence="1" type="ORF">GPECTOR_73g641</name>
</gene>
<sequence>MYLTTKLKAEDGVLKATDSAMGPVRSAAPAVSLTVFGDPTIDVATSPAVGRRMMRHLMETDTEDEELVTLYMASTPRSNLQRACTTLVGGDVELTLVLKPGSFADSDFADELVPGNLTIDTGAMSAVHKASINAYSGCK</sequence>
<protein>
    <submittedName>
        <fullName evidence="1">Uncharacterized protein</fullName>
    </submittedName>
</protein>
<dbReference type="Proteomes" id="UP000075714">
    <property type="component" value="Unassembled WGS sequence"/>
</dbReference>
<proteinExistence type="predicted"/>